<dbReference type="AlphaFoldDB" id="A0A060SCT7"/>
<comment type="caution">
    <text evidence="1">The sequence shown here is derived from an EMBL/GenBank/DDBJ whole genome shotgun (WGS) entry which is preliminary data.</text>
</comment>
<organism evidence="1 2">
    <name type="scientific">Pycnoporus cinnabarinus</name>
    <name type="common">Cinnabar-red polypore</name>
    <name type="synonym">Trametes cinnabarina</name>
    <dbReference type="NCBI Taxonomy" id="5643"/>
    <lineage>
        <taxon>Eukaryota</taxon>
        <taxon>Fungi</taxon>
        <taxon>Dikarya</taxon>
        <taxon>Basidiomycota</taxon>
        <taxon>Agaricomycotina</taxon>
        <taxon>Agaricomycetes</taxon>
        <taxon>Polyporales</taxon>
        <taxon>Polyporaceae</taxon>
        <taxon>Trametes</taxon>
    </lineage>
</organism>
<dbReference type="EMBL" id="CCBP010000111">
    <property type="protein sequence ID" value="CDO72175.1"/>
    <property type="molecule type" value="Genomic_DNA"/>
</dbReference>
<name>A0A060SCT7_PYCCI</name>
<proteinExistence type="predicted"/>
<accession>A0A060SCT7</accession>
<dbReference type="Proteomes" id="UP000029665">
    <property type="component" value="Unassembled WGS sequence"/>
</dbReference>
<reference evidence="1" key="1">
    <citation type="submission" date="2014-01" db="EMBL/GenBank/DDBJ databases">
        <title>The genome of the white-rot fungus Pycnoporus cinnabarinus: a basidiomycete model with a versatile arsenal for lignocellulosic biomass breakdown.</title>
        <authorList>
            <person name="Levasseur A."/>
            <person name="Lomascolo A."/>
            <person name="Ruiz-Duenas F.J."/>
            <person name="Uzan E."/>
            <person name="Piumi F."/>
            <person name="Kues U."/>
            <person name="Ram A.F.J."/>
            <person name="Murat C."/>
            <person name="Haon M."/>
            <person name="Benoit I."/>
            <person name="Arfi Y."/>
            <person name="Chevret D."/>
            <person name="Drula E."/>
            <person name="Kwon M.J."/>
            <person name="Gouret P."/>
            <person name="Lesage-Meessen L."/>
            <person name="Lombard V."/>
            <person name="Mariette J."/>
            <person name="Noirot C."/>
            <person name="Park J."/>
            <person name="Patyshakuliyeva A."/>
            <person name="Wieneger R.A.B."/>
            <person name="Wosten H.A.B."/>
            <person name="Martin F."/>
            <person name="Coutinho P.M."/>
            <person name="de Vries R."/>
            <person name="Martinez A.T."/>
            <person name="Klopp C."/>
            <person name="Pontarotti P."/>
            <person name="Henrissat B."/>
            <person name="Record E."/>
        </authorList>
    </citation>
    <scope>NUCLEOTIDE SEQUENCE [LARGE SCALE GENOMIC DNA]</scope>
    <source>
        <strain evidence="1">BRFM137</strain>
    </source>
</reference>
<gene>
    <name evidence="1" type="ORF">BN946_scf184970.g27</name>
</gene>
<evidence type="ECO:0000313" key="2">
    <source>
        <dbReference type="Proteomes" id="UP000029665"/>
    </source>
</evidence>
<keyword evidence="2" id="KW-1185">Reference proteome</keyword>
<sequence length="71" mass="7795">MVDNTDLAAFSESWPSLEVLSIRAYALQREWPGSTLPPSTPKQHSLRALRLSNALSLEACRLIAGEAFPNV</sequence>
<dbReference type="HOGENOM" id="CLU_2741287_0_0_1"/>
<protein>
    <submittedName>
        <fullName evidence="1">Uncharacterized protein</fullName>
    </submittedName>
</protein>
<evidence type="ECO:0000313" key="1">
    <source>
        <dbReference type="EMBL" id="CDO72175.1"/>
    </source>
</evidence>